<evidence type="ECO:0000313" key="2">
    <source>
        <dbReference type="EMBL" id="GFU27965.1"/>
    </source>
</evidence>
<evidence type="ECO:0000313" key="3">
    <source>
        <dbReference type="Proteomes" id="UP000887013"/>
    </source>
</evidence>
<proteinExistence type="predicted"/>
<protein>
    <submittedName>
        <fullName evidence="2">Uncharacterized protein</fullName>
    </submittedName>
</protein>
<evidence type="ECO:0000256" key="1">
    <source>
        <dbReference type="SAM" id="MobiDB-lite"/>
    </source>
</evidence>
<sequence length="124" mass="13992">MRFSPYSSYDGGSNHDDVRDSGVSSNRIESLSCSEPEFVEHTVGPSEEPLETQTLQIIRLRALSLINPEFLQSAKETLFKLLGEPLRCVSNQASDEFMLELNISKNPNETQEDGFVTVNRRKKI</sequence>
<dbReference type="AlphaFoldDB" id="A0A8X6QHW6"/>
<accession>A0A8X6QHW6</accession>
<dbReference type="EMBL" id="BMAW01082208">
    <property type="protein sequence ID" value="GFU27965.1"/>
    <property type="molecule type" value="Genomic_DNA"/>
</dbReference>
<keyword evidence="3" id="KW-1185">Reference proteome</keyword>
<gene>
    <name evidence="2" type="ORF">NPIL_188151</name>
</gene>
<dbReference type="Proteomes" id="UP000887013">
    <property type="component" value="Unassembled WGS sequence"/>
</dbReference>
<comment type="caution">
    <text evidence="2">The sequence shown here is derived from an EMBL/GenBank/DDBJ whole genome shotgun (WGS) entry which is preliminary data.</text>
</comment>
<reference evidence="2" key="1">
    <citation type="submission" date="2020-08" db="EMBL/GenBank/DDBJ databases">
        <title>Multicomponent nature underlies the extraordinary mechanical properties of spider dragline silk.</title>
        <authorList>
            <person name="Kono N."/>
            <person name="Nakamura H."/>
            <person name="Mori M."/>
            <person name="Yoshida Y."/>
            <person name="Ohtoshi R."/>
            <person name="Malay A.D."/>
            <person name="Moran D.A.P."/>
            <person name="Tomita M."/>
            <person name="Numata K."/>
            <person name="Arakawa K."/>
        </authorList>
    </citation>
    <scope>NUCLEOTIDE SEQUENCE</scope>
</reference>
<feature type="region of interest" description="Disordered" evidence="1">
    <location>
        <begin position="1"/>
        <end position="29"/>
    </location>
</feature>
<name>A0A8X6QHW6_NEPPI</name>
<feature type="compositionally biased region" description="Polar residues" evidence="1">
    <location>
        <begin position="1"/>
        <end position="11"/>
    </location>
</feature>
<organism evidence="2 3">
    <name type="scientific">Nephila pilipes</name>
    <name type="common">Giant wood spider</name>
    <name type="synonym">Nephila maculata</name>
    <dbReference type="NCBI Taxonomy" id="299642"/>
    <lineage>
        <taxon>Eukaryota</taxon>
        <taxon>Metazoa</taxon>
        <taxon>Ecdysozoa</taxon>
        <taxon>Arthropoda</taxon>
        <taxon>Chelicerata</taxon>
        <taxon>Arachnida</taxon>
        <taxon>Araneae</taxon>
        <taxon>Araneomorphae</taxon>
        <taxon>Entelegynae</taxon>
        <taxon>Araneoidea</taxon>
        <taxon>Nephilidae</taxon>
        <taxon>Nephila</taxon>
    </lineage>
</organism>